<dbReference type="InterPro" id="IPR016174">
    <property type="entry name" value="Di-haem_cyt_TM"/>
</dbReference>
<reference evidence="8 9" key="1">
    <citation type="submission" date="2019-11" db="EMBL/GenBank/DDBJ databases">
        <title>Acidiferrimicrobium australis gen. nov., sp. nov., an acidophilic and obligately heterotrophic, member of the Actinobacteria that catalyses dissimilatory oxido- reduction of iron isolated from metal-rich acidic water in Chile.</title>
        <authorList>
            <person name="Gonzalez D."/>
            <person name="Huber K."/>
            <person name="Hedrich S."/>
            <person name="Rojas-Villalobos C."/>
            <person name="Quatrini R."/>
            <person name="Dinamarca M.A."/>
            <person name="Schwarz A."/>
            <person name="Canales C."/>
            <person name="Nancucheo I."/>
        </authorList>
    </citation>
    <scope>NUCLEOTIDE SEQUENCE [LARGE SCALE GENOMIC DNA]</scope>
    <source>
        <strain evidence="8 9">USS-CCA1</strain>
    </source>
</reference>
<protein>
    <submittedName>
        <fullName evidence="8">Formate dehydrogenase</fullName>
    </submittedName>
</protein>
<evidence type="ECO:0000313" key="9">
    <source>
        <dbReference type="Proteomes" id="UP000437736"/>
    </source>
</evidence>
<dbReference type="EMBL" id="WJHE01000084">
    <property type="protein sequence ID" value="MST31501.1"/>
    <property type="molecule type" value="Genomic_DNA"/>
</dbReference>
<keyword evidence="3 6" id="KW-0812">Transmembrane</keyword>
<sequence>MTDHGGAPGPPPPAAARSLLRFDGVERAVHWANAALFAVLVLTGAALYVAPLTALVGRRVLVERVHVVAGLVLPVPVVLALAGSWGRGLRRDLARLNHWSADDRRWLRTVGAPAVRRQVALRVGKFNAGQKLNAAFTAGGGLVMLGTGCLLRWYRPFPLAWRSGATLVHNWLAAAFVVVITGHVLLALSDTVALRSMLSGRVGRDWAGRHAPEWLAELDGEPIRRTGR</sequence>
<dbReference type="InterPro" id="IPR011577">
    <property type="entry name" value="Cyt_b561_bac/Ni-Hgenase"/>
</dbReference>
<comment type="caution">
    <text evidence="8">The sequence shown here is derived from an EMBL/GenBank/DDBJ whole genome shotgun (WGS) entry which is preliminary data.</text>
</comment>
<feature type="transmembrane region" description="Helical" evidence="6">
    <location>
        <begin position="132"/>
        <end position="154"/>
    </location>
</feature>
<name>A0ABW9QPD5_9ACTN</name>
<evidence type="ECO:0000256" key="1">
    <source>
        <dbReference type="ARBA" id="ARBA00004651"/>
    </source>
</evidence>
<dbReference type="PANTHER" id="PTHR30074">
    <property type="entry name" value="FORMATE DEHYDROGENASE, NITRATE-INDUCIBLE, CYTOCHROME B556 FDN SUBUNIT"/>
    <property type="match status" value="1"/>
</dbReference>
<evidence type="ECO:0000256" key="4">
    <source>
        <dbReference type="ARBA" id="ARBA00022989"/>
    </source>
</evidence>
<evidence type="ECO:0000256" key="5">
    <source>
        <dbReference type="ARBA" id="ARBA00023136"/>
    </source>
</evidence>
<feature type="domain" description="Cytochrome b561 bacterial/Ni-hydrogenase" evidence="7">
    <location>
        <begin position="21"/>
        <end position="200"/>
    </location>
</feature>
<evidence type="ECO:0000256" key="3">
    <source>
        <dbReference type="ARBA" id="ARBA00022692"/>
    </source>
</evidence>
<evidence type="ECO:0000256" key="6">
    <source>
        <dbReference type="SAM" id="Phobius"/>
    </source>
</evidence>
<comment type="subcellular location">
    <subcellularLocation>
        <location evidence="1">Cell membrane</location>
        <topology evidence="1">Multi-pass membrane protein</topology>
    </subcellularLocation>
</comment>
<dbReference type="SUPFAM" id="SSF81342">
    <property type="entry name" value="Transmembrane di-heme cytochromes"/>
    <property type="match status" value="1"/>
</dbReference>
<feature type="transmembrane region" description="Helical" evidence="6">
    <location>
        <begin position="28"/>
        <end position="50"/>
    </location>
</feature>
<evidence type="ECO:0000313" key="8">
    <source>
        <dbReference type="EMBL" id="MST31501.1"/>
    </source>
</evidence>
<gene>
    <name evidence="8" type="ORF">GHK86_01995</name>
</gene>
<evidence type="ECO:0000256" key="2">
    <source>
        <dbReference type="ARBA" id="ARBA00022475"/>
    </source>
</evidence>
<feature type="transmembrane region" description="Helical" evidence="6">
    <location>
        <begin position="174"/>
        <end position="194"/>
    </location>
</feature>
<keyword evidence="4 6" id="KW-1133">Transmembrane helix</keyword>
<dbReference type="Gene3D" id="1.20.950.20">
    <property type="entry name" value="Transmembrane di-heme cytochromes, Chain C"/>
    <property type="match status" value="1"/>
</dbReference>
<keyword evidence="9" id="KW-1185">Reference proteome</keyword>
<evidence type="ECO:0000259" key="7">
    <source>
        <dbReference type="Pfam" id="PF01292"/>
    </source>
</evidence>
<proteinExistence type="predicted"/>
<feature type="transmembrane region" description="Helical" evidence="6">
    <location>
        <begin position="65"/>
        <end position="85"/>
    </location>
</feature>
<keyword evidence="2" id="KW-1003">Cell membrane</keyword>
<keyword evidence="5 6" id="KW-0472">Membrane</keyword>
<dbReference type="Proteomes" id="UP000437736">
    <property type="component" value="Unassembled WGS sequence"/>
</dbReference>
<dbReference type="InterPro" id="IPR051817">
    <property type="entry name" value="FDH_cytochrome_b556_subunit"/>
</dbReference>
<dbReference type="PANTHER" id="PTHR30074:SF6">
    <property type="entry name" value="FORMATE DEHYDROGENASE GAMMA SUBUNIT"/>
    <property type="match status" value="1"/>
</dbReference>
<accession>A0ABW9QPD5</accession>
<dbReference type="Pfam" id="PF01292">
    <property type="entry name" value="Ni_hydr_CYTB"/>
    <property type="match status" value="1"/>
</dbReference>
<organism evidence="8 9">
    <name type="scientific">Acidiferrimicrobium australe</name>
    <dbReference type="NCBI Taxonomy" id="2664430"/>
    <lineage>
        <taxon>Bacteria</taxon>
        <taxon>Bacillati</taxon>
        <taxon>Actinomycetota</taxon>
        <taxon>Acidimicrobiia</taxon>
        <taxon>Acidimicrobiales</taxon>
        <taxon>Acidimicrobiaceae</taxon>
        <taxon>Acidiferrimicrobium</taxon>
    </lineage>
</organism>